<dbReference type="Proteomes" id="UP000292695">
    <property type="component" value="Unassembled WGS sequence"/>
</dbReference>
<feature type="transmembrane region" description="Helical" evidence="1">
    <location>
        <begin position="163"/>
        <end position="182"/>
    </location>
</feature>
<keyword evidence="1" id="KW-0812">Transmembrane</keyword>
<keyword evidence="3" id="KW-1185">Reference proteome</keyword>
<proteinExistence type="predicted"/>
<feature type="transmembrane region" description="Helical" evidence="1">
    <location>
        <begin position="188"/>
        <end position="205"/>
    </location>
</feature>
<evidence type="ECO:0000313" key="2">
    <source>
        <dbReference type="EMBL" id="TCC33619.1"/>
    </source>
</evidence>
<protein>
    <recommendedName>
        <fullName evidence="4">DUF998 domain-containing protein</fullName>
    </recommendedName>
</protein>
<comment type="caution">
    <text evidence="2">The sequence shown here is derived from an EMBL/GenBank/DDBJ whole genome shotgun (WGS) entry which is preliminary data.</text>
</comment>
<evidence type="ECO:0000256" key="1">
    <source>
        <dbReference type="SAM" id="Phobius"/>
    </source>
</evidence>
<reference evidence="2 3" key="1">
    <citation type="submission" date="2019-02" db="EMBL/GenBank/DDBJ databases">
        <title>Kribbella capetownensis sp. nov. and Kribbella speibonae sp. nov., isolated from soil.</title>
        <authorList>
            <person name="Curtis S.M."/>
            <person name="Norton I."/>
            <person name="Everest G.J."/>
            <person name="Meyers P.R."/>
        </authorList>
    </citation>
    <scope>NUCLEOTIDE SEQUENCE [LARGE SCALE GENOMIC DNA]</scope>
    <source>
        <strain evidence="2 3">DSM 27082</strain>
    </source>
</reference>
<name>A0A4R0ILC1_9ACTN</name>
<gene>
    <name evidence="2" type="ORF">E0H50_16810</name>
</gene>
<dbReference type="AlphaFoldDB" id="A0A4R0ILC1"/>
<keyword evidence="1" id="KW-1133">Transmembrane helix</keyword>
<evidence type="ECO:0000313" key="3">
    <source>
        <dbReference type="Proteomes" id="UP000292695"/>
    </source>
</evidence>
<organism evidence="2 3">
    <name type="scientific">Kribbella sindirgiensis</name>
    <dbReference type="NCBI Taxonomy" id="1124744"/>
    <lineage>
        <taxon>Bacteria</taxon>
        <taxon>Bacillati</taxon>
        <taxon>Actinomycetota</taxon>
        <taxon>Actinomycetes</taxon>
        <taxon>Propionibacteriales</taxon>
        <taxon>Kribbellaceae</taxon>
        <taxon>Kribbella</taxon>
    </lineage>
</organism>
<feature type="transmembrane region" description="Helical" evidence="1">
    <location>
        <begin position="99"/>
        <end position="122"/>
    </location>
</feature>
<feature type="transmembrane region" description="Helical" evidence="1">
    <location>
        <begin position="20"/>
        <end position="41"/>
    </location>
</feature>
<sequence>MTDPRLDLDRRPVRPVGNLFRVTAAASVLTLPLFWGLRVVLPNSVEVNCVVQPCPPSVDSMGMSVSSAAVLVITAAVELVVIAAYLARAAARRTLDLRTGLRWSPAAVAAVALATGGFSWLLNESQVDLGDLGSTGFGYLLLLALWLLTPLVLYVVDRGDRRAVLPVSIGLAPTAVAGLFALEDSPIAALPTAMLIIALTTVLLLRRRQHAVVVS</sequence>
<dbReference type="RefSeq" id="WP_131289231.1">
    <property type="nucleotide sequence ID" value="NZ_SJKA01000005.1"/>
</dbReference>
<accession>A0A4R0ILC1</accession>
<evidence type="ECO:0008006" key="4">
    <source>
        <dbReference type="Google" id="ProtNLM"/>
    </source>
</evidence>
<feature type="transmembrane region" description="Helical" evidence="1">
    <location>
        <begin position="137"/>
        <end position="156"/>
    </location>
</feature>
<keyword evidence="1" id="KW-0472">Membrane</keyword>
<dbReference type="EMBL" id="SJKA01000005">
    <property type="protein sequence ID" value="TCC33619.1"/>
    <property type="molecule type" value="Genomic_DNA"/>
</dbReference>
<feature type="transmembrane region" description="Helical" evidence="1">
    <location>
        <begin position="61"/>
        <end position="87"/>
    </location>
</feature>